<gene>
    <name evidence="2" type="ORF">DARMORV10_C03P08310.1</name>
</gene>
<feature type="non-terminal residue" evidence="2">
    <location>
        <position position="244"/>
    </location>
</feature>
<accession>A0A816HWB8</accession>
<organism evidence="2">
    <name type="scientific">Brassica napus</name>
    <name type="common">Rape</name>
    <dbReference type="NCBI Taxonomy" id="3708"/>
    <lineage>
        <taxon>Eukaryota</taxon>
        <taxon>Viridiplantae</taxon>
        <taxon>Streptophyta</taxon>
        <taxon>Embryophyta</taxon>
        <taxon>Tracheophyta</taxon>
        <taxon>Spermatophyta</taxon>
        <taxon>Magnoliopsida</taxon>
        <taxon>eudicotyledons</taxon>
        <taxon>Gunneridae</taxon>
        <taxon>Pentapetalae</taxon>
        <taxon>rosids</taxon>
        <taxon>malvids</taxon>
        <taxon>Brassicales</taxon>
        <taxon>Brassicaceae</taxon>
        <taxon>Brassiceae</taxon>
        <taxon>Brassica</taxon>
    </lineage>
</organism>
<sequence length="244" mass="28075">VEQSTKTGEKSSSKNTSLLYQCNSQPCEQSPSKQLYYDRWNNRERTMNSRQTEPSSSLSTKRCRPYPCFDMREICVLWNVEECPNWDKRFQGAVNAFLAYTDTQPSPELMDGMPTFLTKGDKDTIANTIVHHILIWARKNPEPSVSTLMLISDNLSEETLTACLALKRKWTILTSELIRLKALLEETISNKEREILVLKREVKELEMIVERLKADLEAAKTARVLCKRALLKSGVEESNDRLRV</sequence>
<reference evidence="2" key="1">
    <citation type="submission" date="2021-01" db="EMBL/GenBank/DDBJ databases">
        <authorList>
            <consortium name="Genoscope - CEA"/>
            <person name="William W."/>
        </authorList>
    </citation>
    <scope>NUCLEOTIDE SEQUENCE</scope>
</reference>
<evidence type="ECO:0000256" key="1">
    <source>
        <dbReference type="SAM" id="Coils"/>
    </source>
</evidence>
<dbReference type="Proteomes" id="UP001295469">
    <property type="component" value="Chromosome C03"/>
</dbReference>
<dbReference type="EMBL" id="HG994367">
    <property type="protein sequence ID" value="CAF1697527.1"/>
    <property type="molecule type" value="Genomic_DNA"/>
</dbReference>
<name>A0A816HWB8_BRANA</name>
<keyword evidence="1" id="KW-0175">Coiled coil</keyword>
<protein>
    <submittedName>
        <fullName evidence="2">(rape) hypothetical protein</fullName>
    </submittedName>
</protein>
<feature type="coiled-coil region" evidence="1">
    <location>
        <begin position="181"/>
        <end position="222"/>
    </location>
</feature>
<dbReference type="AlphaFoldDB" id="A0A816HWB8"/>
<evidence type="ECO:0000313" key="2">
    <source>
        <dbReference type="EMBL" id="CAF1697527.1"/>
    </source>
</evidence>
<proteinExistence type="predicted"/>